<protein>
    <submittedName>
        <fullName evidence="2">Uncharacterized protein</fullName>
    </submittedName>
</protein>
<proteinExistence type="predicted"/>
<keyword evidence="1" id="KW-1133">Transmembrane helix</keyword>
<dbReference type="EMBL" id="MK072072">
    <property type="protein sequence ID" value="AYV78238.1"/>
    <property type="molecule type" value="Genomic_DNA"/>
</dbReference>
<name>A0A3G4ZTL9_9VIRU</name>
<accession>A0A3G4ZTL9</accession>
<evidence type="ECO:0000256" key="1">
    <source>
        <dbReference type="SAM" id="Phobius"/>
    </source>
</evidence>
<keyword evidence="1" id="KW-0472">Membrane</keyword>
<keyword evidence="1" id="KW-0812">Transmembrane</keyword>
<sequence>MSKFKNYLVYGISGLVVGGTIYKYIQGINRYKNHYKKKVNSLAVFDDIKKNPIKDKEYDTIYSVLSNLKHKKEIEYKRNMICYYPENYDKEHEDIASTFVKIILEKYKLPEMLYDDYDGSWLNYSDLNQKIILNNKMNDLPDLIQEVVTDLEIKNLTITFERCYGLSYHQQTYPGYKILLSINK</sequence>
<organism evidence="2">
    <name type="scientific">Edafosvirus sp</name>
    <dbReference type="NCBI Taxonomy" id="2487765"/>
    <lineage>
        <taxon>Viruses</taxon>
        <taxon>Varidnaviria</taxon>
        <taxon>Bamfordvirae</taxon>
        <taxon>Nucleocytoviricota</taxon>
        <taxon>Megaviricetes</taxon>
        <taxon>Imitervirales</taxon>
        <taxon>Mimiviridae</taxon>
        <taxon>Klosneuvirinae</taxon>
    </lineage>
</organism>
<reference evidence="2" key="1">
    <citation type="submission" date="2018-10" db="EMBL/GenBank/DDBJ databases">
        <title>Hidden diversity of soil giant viruses.</title>
        <authorList>
            <person name="Schulz F."/>
            <person name="Alteio L."/>
            <person name="Goudeau D."/>
            <person name="Ryan E.M."/>
            <person name="Malmstrom R.R."/>
            <person name="Blanchard J."/>
            <person name="Woyke T."/>
        </authorList>
    </citation>
    <scope>NUCLEOTIDE SEQUENCE</scope>
    <source>
        <strain evidence="2">EDV1</strain>
    </source>
</reference>
<evidence type="ECO:0000313" key="2">
    <source>
        <dbReference type="EMBL" id="AYV78238.1"/>
    </source>
</evidence>
<gene>
    <name evidence="2" type="ORF">Edafosvirus7_30</name>
</gene>
<feature type="transmembrane region" description="Helical" evidence="1">
    <location>
        <begin position="7"/>
        <end position="25"/>
    </location>
</feature>